<dbReference type="SUPFAM" id="SSF110391">
    <property type="entry name" value="GlpP-like"/>
    <property type="match status" value="1"/>
</dbReference>
<evidence type="ECO:0000313" key="2">
    <source>
        <dbReference type="Proteomes" id="UP000003494"/>
    </source>
</evidence>
<dbReference type="Gene3D" id="3.20.20.70">
    <property type="entry name" value="Aldolase class I"/>
    <property type="match status" value="1"/>
</dbReference>
<comment type="caution">
    <text evidence="1">The sequence shown here is derived from an EMBL/GenBank/DDBJ whole genome shotgun (WGS) entry which is preliminary data.</text>
</comment>
<dbReference type="InterPro" id="IPR013785">
    <property type="entry name" value="Aldolase_TIM"/>
</dbReference>
<proteinExistence type="predicted"/>
<name>C4GDX6_9FIRM</name>
<dbReference type="EMBL" id="ACIP02000007">
    <property type="protein sequence ID" value="EEP27605.1"/>
    <property type="molecule type" value="Genomic_DNA"/>
</dbReference>
<dbReference type="PANTHER" id="PTHR35787:SF1">
    <property type="entry name" value="GLYCEROL UPTAKE OPERON ANTITERMINATOR REGULATORY PROTEIN"/>
    <property type="match status" value="1"/>
</dbReference>
<dbReference type="Proteomes" id="UP000003494">
    <property type="component" value="Unassembled WGS sequence"/>
</dbReference>
<accession>C4GDX6</accession>
<dbReference type="eggNOG" id="COG1954">
    <property type="taxonomic scope" value="Bacteria"/>
</dbReference>
<gene>
    <name evidence="1" type="ORF">GCWU000342_02302</name>
</gene>
<dbReference type="PANTHER" id="PTHR35787">
    <property type="entry name" value="GLYCEROL UPTAKE OPERON ANTITERMINATOR REGULATORY PROTEIN"/>
    <property type="match status" value="1"/>
</dbReference>
<evidence type="ECO:0000313" key="1">
    <source>
        <dbReference type="EMBL" id="EEP27605.1"/>
    </source>
</evidence>
<dbReference type="GO" id="GO:0006355">
    <property type="term" value="P:regulation of DNA-templated transcription"/>
    <property type="evidence" value="ECO:0007669"/>
    <property type="project" value="InterPro"/>
</dbReference>
<dbReference type="AlphaFoldDB" id="C4GDX6"/>
<dbReference type="GO" id="GO:0006071">
    <property type="term" value="P:glycerol metabolic process"/>
    <property type="evidence" value="ECO:0007669"/>
    <property type="project" value="InterPro"/>
</dbReference>
<dbReference type="Pfam" id="PF04309">
    <property type="entry name" value="G3P_antiterm"/>
    <property type="match status" value="1"/>
</dbReference>
<organism evidence="1 2">
    <name type="scientific">Shuttleworthella satelles DSM 14600</name>
    <dbReference type="NCBI Taxonomy" id="626523"/>
    <lineage>
        <taxon>Bacteria</taxon>
        <taxon>Bacillati</taxon>
        <taxon>Bacillota</taxon>
        <taxon>Clostridia</taxon>
        <taxon>Lachnospirales</taxon>
        <taxon>Lachnospiraceae</taxon>
        <taxon>Shuttleworthella</taxon>
    </lineage>
</organism>
<dbReference type="InterPro" id="IPR006699">
    <property type="entry name" value="GlpP"/>
</dbReference>
<dbReference type="STRING" id="626523.GCWU000342_02302"/>
<reference evidence="1" key="1">
    <citation type="submission" date="2009-04" db="EMBL/GenBank/DDBJ databases">
        <authorList>
            <person name="Weinstock G."/>
            <person name="Sodergren E."/>
            <person name="Clifton S."/>
            <person name="Fulton L."/>
            <person name="Fulton B."/>
            <person name="Courtney L."/>
            <person name="Fronick C."/>
            <person name="Harrison M."/>
            <person name="Strong C."/>
            <person name="Farmer C."/>
            <person name="Delahaunty K."/>
            <person name="Markovic C."/>
            <person name="Hall O."/>
            <person name="Minx P."/>
            <person name="Tomlinson C."/>
            <person name="Mitreva M."/>
            <person name="Nelson J."/>
            <person name="Hou S."/>
            <person name="Wollam A."/>
            <person name="Pepin K.H."/>
            <person name="Johnson M."/>
            <person name="Bhonagiri V."/>
            <person name="Nash W.E."/>
            <person name="Warren W."/>
            <person name="Chinwalla A."/>
            <person name="Mardis E.R."/>
            <person name="Wilson R.K."/>
        </authorList>
    </citation>
    <scope>NUCLEOTIDE SEQUENCE [LARGE SCALE GENOMIC DNA]</scope>
    <source>
        <strain evidence="1">DSM 14600</strain>
    </source>
</reference>
<protein>
    <submittedName>
        <fullName evidence="1">Glycerol-3-phosphate responsive antiterminator</fullName>
    </submittedName>
</protein>
<dbReference type="PIRSF" id="PIRSF016897">
    <property type="entry name" value="GlpP"/>
    <property type="match status" value="1"/>
</dbReference>
<dbReference type="HOGENOM" id="CLU_111516_0_1_9"/>
<keyword evidence="2" id="KW-1185">Reference proteome</keyword>
<sequence length="198" mass="21636">MTQALGRGVYMNREFSNAIEASPIIAAIKDDDGLSHCLATDSRIIFILYGDLISIPRIVAQIKEAGKMAMVHIDLIHGLQAKEIAVDFIKTYTDADGIISTKANLISHARELGLATVMRFFLIDSMAYDSILRQLPTARPDVIEILPGPMPKLISRIKSQIRLPLICGGLVSDKEDVVSILSAGADAISSTRETVWFL</sequence>